<comment type="catalytic activity">
    <reaction evidence="9">
        <text>tRNA(Asx) + L-aspartate + ATP = L-aspartyl-tRNA(Asx) + AMP + diphosphate</text>
        <dbReference type="Rhea" id="RHEA:18349"/>
        <dbReference type="Rhea" id="RHEA-COMP:9710"/>
        <dbReference type="Rhea" id="RHEA-COMP:9711"/>
        <dbReference type="ChEBI" id="CHEBI:29991"/>
        <dbReference type="ChEBI" id="CHEBI:30616"/>
        <dbReference type="ChEBI" id="CHEBI:33019"/>
        <dbReference type="ChEBI" id="CHEBI:78442"/>
        <dbReference type="ChEBI" id="CHEBI:78516"/>
        <dbReference type="ChEBI" id="CHEBI:456215"/>
        <dbReference type="EC" id="6.1.1.23"/>
    </reaction>
</comment>
<dbReference type="GO" id="GO:0005829">
    <property type="term" value="C:cytosol"/>
    <property type="evidence" value="ECO:0007669"/>
    <property type="project" value="TreeGrafter"/>
</dbReference>
<protein>
    <recommendedName>
        <fullName evidence="9">Aspartate--tRNA(Asp/Asn) ligase</fullName>
        <ecNumber evidence="9">6.1.1.23</ecNumber>
    </recommendedName>
    <alternativeName>
        <fullName evidence="9">Aspartyl-tRNA synthetase</fullName>
        <shortName evidence="9">AspRS</shortName>
    </alternativeName>
    <alternativeName>
        <fullName evidence="9">Non-discriminating aspartyl-tRNA synthetase</fullName>
        <shortName evidence="9">ND-AspRS</shortName>
    </alternativeName>
</protein>
<evidence type="ECO:0000256" key="9">
    <source>
        <dbReference type="HAMAP-Rule" id="MF_02075"/>
    </source>
</evidence>
<feature type="binding site" evidence="9">
    <location>
        <position position="346"/>
    </location>
    <ligand>
        <name>ATP</name>
        <dbReference type="ChEBI" id="CHEBI:30616"/>
    </ligand>
</feature>
<dbReference type="Pfam" id="PF01336">
    <property type="entry name" value="tRNA_anti-codon"/>
    <property type="match status" value="1"/>
</dbReference>
<accession>A0A543FMP9</accession>
<keyword evidence="12" id="KW-1185">Reference proteome</keyword>
<keyword evidence="5 9" id="KW-0547">Nucleotide-binding</keyword>
<evidence type="ECO:0000256" key="4">
    <source>
        <dbReference type="ARBA" id="ARBA00022598"/>
    </source>
</evidence>
<evidence type="ECO:0000256" key="2">
    <source>
        <dbReference type="ARBA" id="ARBA00005312"/>
    </source>
</evidence>
<feature type="binding site" evidence="9">
    <location>
        <begin position="394"/>
        <end position="397"/>
    </location>
    <ligand>
        <name>ATP</name>
        <dbReference type="ChEBI" id="CHEBI:30616"/>
    </ligand>
</feature>
<comment type="function">
    <text evidence="9">Aspartyl-tRNA synthetase with relaxed tRNA specificity since it is able to aspartylate not only its cognate tRNA(Asp) but also tRNA(Asn). Reaction proceeds in two steps: L-aspartate is first activated by ATP to form Asp-AMP and then transferred to the acceptor end of tRNA(Asp/Asn).</text>
</comment>
<feature type="site" description="Important for tRNA non-discrimination" evidence="9">
    <location>
        <position position="79"/>
    </location>
</feature>
<dbReference type="RefSeq" id="WP_142106527.1">
    <property type="nucleotide sequence ID" value="NZ_VFPH01000003.1"/>
</dbReference>
<dbReference type="Gene3D" id="3.30.930.10">
    <property type="entry name" value="Bira Bifunctional Protein, Domain 2"/>
    <property type="match status" value="1"/>
</dbReference>
<dbReference type="SUPFAM" id="SSF50249">
    <property type="entry name" value="Nucleic acid-binding proteins"/>
    <property type="match status" value="1"/>
</dbReference>
<dbReference type="OrthoDB" id="9802326at2"/>
<feature type="binding site" evidence="9">
    <location>
        <position position="349"/>
    </location>
    <ligand>
        <name>L-aspartate</name>
        <dbReference type="ChEBI" id="CHEBI:29991"/>
    </ligand>
</feature>
<dbReference type="PRINTS" id="PR01042">
    <property type="entry name" value="TRNASYNTHASP"/>
</dbReference>
<feature type="binding site" evidence="9">
    <location>
        <position position="207"/>
    </location>
    <ligand>
        <name>L-aspartate</name>
        <dbReference type="ChEBI" id="CHEBI:29991"/>
    </ligand>
</feature>
<dbReference type="InterPro" id="IPR045864">
    <property type="entry name" value="aa-tRNA-synth_II/BPL/LPL"/>
</dbReference>
<reference evidence="11 12" key="1">
    <citation type="submission" date="2019-06" db="EMBL/GenBank/DDBJ databases">
        <title>Sequencing the genomes of 1000 actinobacteria strains.</title>
        <authorList>
            <person name="Klenk H.-P."/>
        </authorList>
    </citation>
    <scope>NUCLEOTIDE SEQUENCE [LARGE SCALE GENOMIC DNA]</scope>
    <source>
        <strain evidence="11 12">DSM 45511</strain>
    </source>
</reference>
<dbReference type="InterPro" id="IPR004365">
    <property type="entry name" value="NA-bd_OB_tRNA"/>
</dbReference>
<evidence type="ECO:0000256" key="3">
    <source>
        <dbReference type="ARBA" id="ARBA00022490"/>
    </source>
</evidence>
<dbReference type="GO" id="GO:0005524">
    <property type="term" value="F:ATP binding"/>
    <property type="evidence" value="ECO:0007669"/>
    <property type="project" value="UniProtKB-UniRule"/>
</dbReference>
<sequence length="423" mass="46658">MSRTLTAQLPQHTGQRVTVQGWVHRRRRLSQVAFLVVRDRSGLAQVVIGDGTGRRQLDALGEETVVSVEGTVVANPKAPGGAELTDPRITVLGSATPPPVELWRPALTAGLPALLDHAPIAWRHPARAAVWQVAAASLRGFRRALDERGFTEIHSPKLVGGSTESGATVFTVDYFGRPAYLAQSPQFYKQMMVGVFERVYEVGPVFRAEPHDTVRHLAEYVSLDVELGFIDDHRDVLAVLRDVLAGMIDAVRGGAAEAGARLPEVPERIPVIHFRDALALVGADPDEPDLAPEHERRIGRWAVREFGSDFVAVEGFPARKRPFYTHPEPGDAGWTNSFDLLFRGLELVTGGQRLHEYADYARALADRGEPTDAYEPYLQAFRHGMPPHGGFAIGLERWTARLVGADNIRRTTLFPRDLHRLTP</sequence>
<keyword evidence="8 9" id="KW-0030">Aminoacyl-tRNA synthetase</keyword>
<evidence type="ECO:0000256" key="6">
    <source>
        <dbReference type="ARBA" id="ARBA00022840"/>
    </source>
</evidence>
<dbReference type="Gene3D" id="2.40.50.140">
    <property type="entry name" value="Nucleic acid-binding proteins"/>
    <property type="match status" value="1"/>
</dbReference>
<evidence type="ECO:0000256" key="7">
    <source>
        <dbReference type="ARBA" id="ARBA00022917"/>
    </source>
</evidence>
<keyword evidence="4 9" id="KW-0436">Ligase</keyword>
<comment type="subcellular location">
    <subcellularLocation>
        <location evidence="1 9">Cytoplasm</location>
    </subcellularLocation>
</comment>
<dbReference type="GO" id="GO:0050560">
    <property type="term" value="F:aspartate-tRNA(Asn) ligase activity"/>
    <property type="evidence" value="ECO:0007669"/>
    <property type="project" value="UniProtKB-EC"/>
</dbReference>
<dbReference type="InterPro" id="IPR004364">
    <property type="entry name" value="Aa-tRNA-synt_II"/>
</dbReference>
<dbReference type="Proteomes" id="UP000319818">
    <property type="component" value="Unassembled WGS sequence"/>
</dbReference>
<dbReference type="InterPro" id="IPR012340">
    <property type="entry name" value="NA-bd_OB-fold"/>
</dbReference>
<evidence type="ECO:0000256" key="1">
    <source>
        <dbReference type="ARBA" id="ARBA00004496"/>
    </source>
</evidence>
<proteinExistence type="inferred from homology"/>
<dbReference type="NCBIfam" id="NF003483">
    <property type="entry name" value="PRK05159.1"/>
    <property type="match status" value="1"/>
</dbReference>
<feature type="binding site" evidence="9">
    <location>
        <begin position="207"/>
        <end position="209"/>
    </location>
    <ligand>
        <name>ATP</name>
        <dbReference type="ChEBI" id="CHEBI:30616"/>
    </ligand>
</feature>
<evidence type="ECO:0000313" key="12">
    <source>
        <dbReference type="Proteomes" id="UP000319818"/>
    </source>
</evidence>
<dbReference type="PANTHER" id="PTHR43450:SF1">
    <property type="entry name" value="ASPARTATE--TRNA LIGASE, CYTOPLASMIC"/>
    <property type="match status" value="1"/>
</dbReference>
<feature type="binding site" evidence="9">
    <location>
        <begin position="215"/>
        <end position="217"/>
    </location>
    <ligand>
        <name>ATP</name>
        <dbReference type="ChEBI" id="CHEBI:30616"/>
    </ligand>
</feature>
<dbReference type="GO" id="GO:0004815">
    <property type="term" value="F:aspartate-tRNA ligase activity"/>
    <property type="evidence" value="ECO:0007669"/>
    <property type="project" value="UniProtKB-UniRule"/>
</dbReference>
<feature type="binding site" evidence="9">
    <location>
        <position position="164"/>
    </location>
    <ligand>
        <name>L-aspartate</name>
        <dbReference type="ChEBI" id="CHEBI:29991"/>
    </ligand>
</feature>
<dbReference type="EC" id="6.1.1.23" evidence="9"/>
<dbReference type="EMBL" id="VFPH01000003">
    <property type="protein sequence ID" value="TQM35143.1"/>
    <property type="molecule type" value="Genomic_DNA"/>
</dbReference>
<name>A0A543FMP9_9PSEU</name>
<dbReference type="HAMAP" id="MF_02075">
    <property type="entry name" value="Asp_tRNA_synth_type2"/>
    <property type="match status" value="1"/>
</dbReference>
<gene>
    <name evidence="9" type="primary">aspS</name>
    <name evidence="11" type="ORF">FB388_6570</name>
</gene>
<comment type="similarity">
    <text evidence="2 9">Belongs to the class-II aminoacyl-tRNA synthetase family. Type 2 subfamily.</text>
</comment>
<dbReference type="PROSITE" id="PS50862">
    <property type="entry name" value="AA_TRNA_LIGASE_II"/>
    <property type="match status" value="1"/>
</dbReference>
<feature type="domain" description="Aminoacyl-transfer RNA synthetases class-II family profile" evidence="10">
    <location>
        <begin position="141"/>
        <end position="415"/>
    </location>
</feature>
<feature type="region of interest" description="Aspartate" evidence="9">
    <location>
        <begin position="186"/>
        <end position="189"/>
    </location>
</feature>
<dbReference type="InterPro" id="IPR006195">
    <property type="entry name" value="aa-tRNA-synth_II"/>
</dbReference>
<dbReference type="GO" id="GO:0006422">
    <property type="term" value="P:aspartyl-tRNA aminoacylation"/>
    <property type="evidence" value="ECO:0007669"/>
    <property type="project" value="UniProtKB-UniRule"/>
</dbReference>
<dbReference type="InterPro" id="IPR004523">
    <property type="entry name" value="Asp-tRNA_synthase_2"/>
</dbReference>
<dbReference type="SUPFAM" id="SSF55681">
    <property type="entry name" value="Class II aaRS and biotin synthetases"/>
    <property type="match status" value="1"/>
</dbReference>
<keyword evidence="6 9" id="KW-0067">ATP-binding</keyword>
<dbReference type="InterPro" id="IPR002312">
    <property type="entry name" value="Asp/Asn-tRNA-synth_IIb"/>
</dbReference>
<keyword evidence="3 9" id="KW-0963">Cytoplasm</keyword>
<comment type="caution">
    <text evidence="11">The sequence shown here is derived from an EMBL/GenBank/DDBJ whole genome shotgun (WGS) entry which is preliminary data.</text>
</comment>
<dbReference type="AlphaFoldDB" id="A0A543FMP9"/>
<dbReference type="Pfam" id="PF00152">
    <property type="entry name" value="tRNA-synt_2"/>
    <property type="match status" value="1"/>
</dbReference>
<comment type="subunit">
    <text evidence="9">Homodimer.</text>
</comment>
<keyword evidence="7 9" id="KW-0648">Protein biosynthesis</keyword>
<evidence type="ECO:0000313" key="11">
    <source>
        <dbReference type="EMBL" id="TQM35143.1"/>
    </source>
</evidence>
<feature type="binding site" evidence="9">
    <location>
        <position position="353"/>
    </location>
    <ligand>
        <name>L-aspartate</name>
        <dbReference type="ChEBI" id="CHEBI:29991"/>
    </ligand>
</feature>
<dbReference type="PANTHER" id="PTHR43450">
    <property type="entry name" value="ASPARTYL-TRNA SYNTHETASE"/>
    <property type="match status" value="1"/>
</dbReference>
<evidence type="ECO:0000256" key="8">
    <source>
        <dbReference type="ARBA" id="ARBA00023146"/>
    </source>
</evidence>
<dbReference type="GO" id="GO:0017101">
    <property type="term" value="C:aminoacyl-tRNA synthetase multienzyme complex"/>
    <property type="evidence" value="ECO:0007669"/>
    <property type="project" value="TreeGrafter"/>
</dbReference>
<dbReference type="GO" id="GO:0003723">
    <property type="term" value="F:RNA binding"/>
    <property type="evidence" value="ECO:0007669"/>
    <property type="project" value="TreeGrafter"/>
</dbReference>
<organism evidence="11 12">
    <name type="scientific">Pseudonocardia cypriaca</name>
    <dbReference type="NCBI Taxonomy" id="882449"/>
    <lineage>
        <taxon>Bacteria</taxon>
        <taxon>Bacillati</taxon>
        <taxon>Actinomycetota</taxon>
        <taxon>Actinomycetes</taxon>
        <taxon>Pseudonocardiales</taxon>
        <taxon>Pseudonocardiaceae</taxon>
        <taxon>Pseudonocardia</taxon>
    </lineage>
</organism>
<evidence type="ECO:0000259" key="10">
    <source>
        <dbReference type="PROSITE" id="PS50862"/>
    </source>
</evidence>
<evidence type="ECO:0000256" key="5">
    <source>
        <dbReference type="ARBA" id="ARBA00022741"/>
    </source>
</evidence>